<protein>
    <submittedName>
        <fullName evidence="2">Uncharacterized protein</fullName>
    </submittedName>
</protein>
<proteinExistence type="predicted"/>
<feature type="compositionally biased region" description="Basic residues" evidence="1">
    <location>
        <begin position="20"/>
        <end position="32"/>
    </location>
</feature>
<feature type="compositionally biased region" description="Low complexity" evidence="1">
    <location>
        <begin position="9"/>
        <end position="19"/>
    </location>
</feature>
<dbReference type="Proteomes" id="UP001497457">
    <property type="component" value="Chromosome 17b"/>
</dbReference>
<dbReference type="PANTHER" id="PTHR23002">
    <property type="entry name" value="ZINC FINGER CCHC DOMAIN CONTAINING PROTEIN"/>
    <property type="match status" value="1"/>
</dbReference>
<evidence type="ECO:0000313" key="3">
    <source>
        <dbReference type="Proteomes" id="UP001497457"/>
    </source>
</evidence>
<accession>A0ABC8YQG3</accession>
<evidence type="ECO:0000313" key="2">
    <source>
        <dbReference type="EMBL" id="CAL4947785.1"/>
    </source>
</evidence>
<reference evidence="2 3" key="2">
    <citation type="submission" date="2024-10" db="EMBL/GenBank/DDBJ databases">
        <authorList>
            <person name="Ryan C."/>
        </authorList>
    </citation>
    <scope>NUCLEOTIDE SEQUENCE [LARGE SCALE GENOMIC DNA]</scope>
</reference>
<sequence length="362" mass="39631">MLLRLTCAHPAPSAAARWRPPGRARPPPRFRQGRSAASSADGTGAPSSPLPYDPLADLLGPDVGTSSSRSQNTAPIAAKGKLRSWVGPNGQYYRELPCPSCRGRGYTPCKQCGVDRSSLNCPMCNGKGISMCLQCGGECVIWQESIDEQPWEKVRSSSPLKVKEDDEVDKLEIKINTPKRSKRTYPSLSPEVAMKISRSLKSLNAQTGLFTKHMRIIHQDPELHAQRVAAIKRTKGTAAARKRASETQKAFFSNPENRLKRSNAMKVRTQPVLSDQLPGDRRRRRRPEVALRCGRRISCAGAVQEPDAASGSACAVARREPDAGQLPCRRVEASWRGSGQLRRRRVKTGLHGVQHGTDSSVG</sequence>
<dbReference type="InterPro" id="IPR051714">
    <property type="entry name" value="Znf_CCHC_NABP"/>
</dbReference>
<feature type="region of interest" description="Disordered" evidence="1">
    <location>
        <begin position="9"/>
        <end position="76"/>
    </location>
</feature>
<dbReference type="EMBL" id="OZ075127">
    <property type="protein sequence ID" value="CAL4947785.1"/>
    <property type="molecule type" value="Genomic_DNA"/>
</dbReference>
<evidence type="ECO:0000256" key="1">
    <source>
        <dbReference type="SAM" id="MobiDB-lite"/>
    </source>
</evidence>
<gene>
    <name evidence="2" type="ORF">URODEC1_LOCUS36990</name>
</gene>
<dbReference type="AlphaFoldDB" id="A0ABC8YQG3"/>
<feature type="region of interest" description="Disordered" evidence="1">
    <location>
        <begin position="337"/>
        <end position="362"/>
    </location>
</feature>
<organism evidence="2 3">
    <name type="scientific">Urochloa decumbens</name>
    <dbReference type="NCBI Taxonomy" id="240449"/>
    <lineage>
        <taxon>Eukaryota</taxon>
        <taxon>Viridiplantae</taxon>
        <taxon>Streptophyta</taxon>
        <taxon>Embryophyta</taxon>
        <taxon>Tracheophyta</taxon>
        <taxon>Spermatophyta</taxon>
        <taxon>Magnoliopsida</taxon>
        <taxon>Liliopsida</taxon>
        <taxon>Poales</taxon>
        <taxon>Poaceae</taxon>
        <taxon>PACMAD clade</taxon>
        <taxon>Panicoideae</taxon>
        <taxon>Panicodae</taxon>
        <taxon>Paniceae</taxon>
        <taxon>Melinidinae</taxon>
        <taxon>Urochloa</taxon>
    </lineage>
</organism>
<keyword evidence="3" id="KW-1185">Reference proteome</keyword>
<reference evidence="3" key="1">
    <citation type="submission" date="2024-06" db="EMBL/GenBank/DDBJ databases">
        <authorList>
            <person name="Ryan C."/>
        </authorList>
    </citation>
    <scope>NUCLEOTIDE SEQUENCE [LARGE SCALE GENOMIC DNA]</scope>
</reference>
<name>A0ABC8YQG3_9POAL</name>
<feature type="compositionally biased region" description="Polar residues" evidence="1">
    <location>
        <begin position="64"/>
        <end position="74"/>
    </location>
</feature>